<dbReference type="KEGG" id="nnu:104612225"/>
<gene>
    <name evidence="2" type="primary">LOC104612225</name>
</gene>
<dbReference type="AlphaFoldDB" id="A0A1U8B9K9"/>
<evidence type="ECO:0000313" key="2">
    <source>
        <dbReference type="RefSeq" id="XP_010277875.1"/>
    </source>
</evidence>
<dbReference type="Proteomes" id="UP000189703">
    <property type="component" value="Unplaced"/>
</dbReference>
<dbReference type="Gene3D" id="2.80.10.50">
    <property type="match status" value="1"/>
</dbReference>
<sequence>MGTKFLISCLLIVLSIVQPKAIAESESEKEAVVDIEGKELEVDQPYHIFWDITQIGGSAIPYKEDGATKVMLGTGGEFKNLSSPVTFSPANPSEGKTILESTDLNIKFVDMPGVWQVEDMKDKKAPEGMRLRTSILVGGEPGKPGPETVRNWFKIEKAETKKPNARPGQHYRIFYCPNVCPQSCNVECGNIGVSVDDDTGGLALILFGKKGFPFVFMKAK</sequence>
<dbReference type="GO" id="GO:0004866">
    <property type="term" value="F:endopeptidase inhibitor activity"/>
    <property type="evidence" value="ECO:0007669"/>
    <property type="project" value="InterPro"/>
</dbReference>
<name>A0A1U8B9K9_NELNU</name>
<dbReference type="OrthoDB" id="1260144at2759"/>
<reference evidence="2" key="1">
    <citation type="submission" date="2025-08" db="UniProtKB">
        <authorList>
            <consortium name="RefSeq"/>
        </authorList>
    </citation>
    <scope>IDENTIFICATION</scope>
</reference>
<dbReference type="SUPFAM" id="SSF50386">
    <property type="entry name" value="STI-like"/>
    <property type="match status" value="1"/>
</dbReference>
<dbReference type="OMA" id="HIFWDIT"/>
<evidence type="ECO:0000313" key="1">
    <source>
        <dbReference type="Proteomes" id="UP000189703"/>
    </source>
</evidence>
<dbReference type="PANTHER" id="PTHR33107:SF86">
    <property type="entry name" value="MIRACULIN-LIKE"/>
    <property type="match status" value="1"/>
</dbReference>
<accession>A0A1U8B9K9</accession>
<dbReference type="InterPro" id="IPR002160">
    <property type="entry name" value="Prot_inh_Kunz-lg"/>
</dbReference>
<protein>
    <submittedName>
        <fullName evidence="2">Miraculin-like</fullName>
    </submittedName>
</protein>
<keyword evidence="1" id="KW-1185">Reference proteome</keyword>
<dbReference type="InterPro" id="IPR011065">
    <property type="entry name" value="Kunitz_inhibitor_STI-like_sf"/>
</dbReference>
<dbReference type="SMART" id="SM00452">
    <property type="entry name" value="STI"/>
    <property type="match status" value="1"/>
</dbReference>
<organism evidence="1 2">
    <name type="scientific">Nelumbo nucifera</name>
    <name type="common">Sacred lotus</name>
    <dbReference type="NCBI Taxonomy" id="4432"/>
    <lineage>
        <taxon>Eukaryota</taxon>
        <taxon>Viridiplantae</taxon>
        <taxon>Streptophyta</taxon>
        <taxon>Embryophyta</taxon>
        <taxon>Tracheophyta</taxon>
        <taxon>Spermatophyta</taxon>
        <taxon>Magnoliopsida</taxon>
        <taxon>Proteales</taxon>
        <taxon>Nelumbonaceae</taxon>
        <taxon>Nelumbo</taxon>
    </lineage>
</organism>
<dbReference type="RefSeq" id="XP_010277875.1">
    <property type="nucleotide sequence ID" value="XM_010279573.1"/>
</dbReference>
<dbReference type="GeneID" id="104612225"/>
<dbReference type="PROSITE" id="PS00283">
    <property type="entry name" value="SOYBEAN_KUNITZ"/>
    <property type="match status" value="1"/>
</dbReference>
<dbReference type="PANTHER" id="PTHR33107">
    <property type="entry name" value="KUNITZ TRYPSIN INHIBITOR 2"/>
    <property type="match status" value="1"/>
</dbReference>
<dbReference type="Pfam" id="PF00197">
    <property type="entry name" value="Kunitz_legume"/>
    <property type="match status" value="1"/>
</dbReference>
<proteinExistence type="predicted"/>
<dbReference type="STRING" id="4432.A0A1U8B9K9"/>